<evidence type="ECO:0000313" key="2">
    <source>
        <dbReference type="EMBL" id="KKQ48039.1"/>
    </source>
</evidence>
<gene>
    <name evidence="2" type="ORF">US65_C0001G0020</name>
</gene>
<accession>A0A0G0KFR2</accession>
<evidence type="ECO:0000256" key="1">
    <source>
        <dbReference type="SAM" id="Phobius"/>
    </source>
</evidence>
<protein>
    <submittedName>
        <fullName evidence="2">Uncharacterized protein</fullName>
    </submittedName>
</protein>
<organism evidence="2 3">
    <name type="scientific">Candidatus Yanofskybacteria bacterium GW2011_GWC2_37_9</name>
    <dbReference type="NCBI Taxonomy" id="1619028"/>
    <lineage>
        <taxon>Bacteria</taxon>
        <taxon>Candidatus Yanofskyibacteriota</taxon>
    </lineage>
</organism>
<dbReference type="EMBL" id="LBTU01000001">
    <property type="protein sequence ID" value="KKQ48039.1"/>
    <property type="molecule type" value="Genomic_DNA"/>
</dbReference>
<dbReference type="AlphaFoldDB" id="A0A0G0KFR2"/>
<keyword evidence="1" id="KW-0812">Transmembrane</keyword>
<reference evidence="2 3" key="1">
    <citation type="journal article" date="2015" name="Nature">
        <title>rRNA introns, odd ribosomes, and small enigmatic genomes across a large radiation of phyla.</title>
        <authorList>
            <person name="Brown C.T."/>
            <person name="Hug L.A."/>
            <person name="Thomas B.C."/>
            <person name="Sharon I."/>
            <person name="Castelle C.J."/>
            <person name="Singh A."/>
            <person name="Wilkins M.J."/>
            <person name="Williams K.H."/>
            <person name="Banfield J.F."/>
        </authorList>
    </citation>
    <scope>NUCLEOTIDE SEQUENCE [LARGE SCALE GENOMIC DNA]</scope>
</reference>
<sequence>MSPEERELLNRSVSLAEDNNRILHSMRRSQRYTSIMRAVYWILIIGSAVGAYYYIQPYIDQLMGVYSGAKSDLDNFNQAIQGFKK</sequence>
<keyword evidence="1" id="KW-1133">Transmembrane helix</keyword>
<proteinExistence type="predicted"/>
<evidence type="ECO:0000313" key="3">
    <source>
        <dbReference type="Proteomes" id="UP000034430"/>
    </source>
</evidence>
<keyword evidence="1" id="KW-0472">Membrane</keyword>
<dbReference type="Proteomes" id="UP000034430">
    <property type="component" value="Unassembled WGS sequence"/>
</dbReference>
<name>A0A0G0KFR2_9BACT</name>
<comment type="caution">
    <text evidence="2">The sequence shown here is derived from an EMBL/GenBank/DDBJ whole genome shotgun (WGS) entry which is preliminary data.</text>
</comment>
<feature type="transmembrane region" description="Helical" evidence="1">
    <location>
        <begin position="35"/>
        <end position="55"/>
    </location>
</feature>